<name>A0A516RFY2_STRST</name>
<evidence type="ECO:0000259" key="2">
    <source>
        <dbReference type="Pfam" id="PF03364"/>
    </source>
</evidence>
<feature type="compositionally biased region" description="Gly residues" evidence="1">
    <location>
        <begin position="16"/>
        <end position="26"/>
    </location>
</feature>
<dbReference type="Proteomes" id="UP000316806">
    <property type="component" value="Chromosome"/>
</dbReference>
<feature type="compositionally biased region" description="Basic and acidic residues" evidence="1">
    <location>
        <begin position="277"/>
        <end position="288"/>
    </location>
</feature>
<feature type="compositionally biased region" description="Basic and acidic residues" evidence="1">
    <location>
        <begin position="1"/>
        <end position="10"/>
    </location>
</feature>
<dbReference type="Pfam" id="PF03364">
    <property type="entry name" value="Polyketide_cyc"/>
    <property type="match status" value="1"/>
</dbReference>
<dbReference type="Gene3D" id="3.30.530.20">
    <property type="match status" value="1"/>
</dbReference>
<dbReference type="InterPro" id="IPR047137">
    <property type="entry name" value="ORF3"/>
</dbReference>
<sequence>MPDTRERIRDTASGATGSGNGAGPGGALSAALHGPGADRLKDEARAYLMAQAERALVGVGRKLGDATVKLNDVAEGRSPGFARLALDGGRKLAEGKGPLRSAAELGGSHLKDAVTGSLKGALDKARGKGGKSGSGQKPTVILEHVDVGVPVREAYEQWTRYEEFATFTKGVRDATEVSDTESHWKLKIFWSSRSWTARLVDHEPEERIAWTSEGAKGTTKGVVTFHPLGERLTRVVLVIEYYPKGLFERTGNLWRAQGRRARLDLKHFARHVSLRSATRDADTEAEHAEDAEDADPEEDAEDVAYHEDDDTYSEQGDEEPDDEDYEGYADEDGAYEDEEEGGEPEGSVEEDEADEADEGEPVAASRSRR</sequence>
<evidence type="ECO:0000256" key="1">
    <source>
        <dbReference type="SAM" id="MobiDB-lite"/>
    </source>
</evidence>
<feature type="region of interest" description="Disordered" evidence="1">
    <location>
        <begin position="276"/>
        <end position="369"/>
    </location>
</feature>
<evidence type="ECO:0000313" key="3">
    <source>
        <dbReference type="EMBL" id="QDQ14568.1"/>
    </source>
</evidence>
<dbReference type="SUPFAM" id="SSF55961">
    <property type="entry name" value="Bet v1-like"/>
    <property type="match status" value="1"/>
</dbReference>
<feature type="region of interest" description="Disordered" evidence="1">
    <location>
        <begin position="1"/>
        <end position="34"/>
    </location>
</feature>
<proteinExistence type="predicted"/>
<dbReference type="CDD" id="cd07817">
    <property type="entry name" value="SRPBCC_8"/>
    <property type="match status" value="1"/>
</dbReference>
<accession>A0A516RFY2</accession>
<protein>
    <submittedName>
        <fullName evidence="3">SRPBCC family protein</fullName>
    </submittedName>
</protein>
<reference evidence="3 4" key="1">
    <citation type="journal article" date="2019" name="J. Ind. Microbiol. Biotechnol.">
        <title>The complete genomic sequence of Streptomyces spectabilis NRRL-2792 and identification of secondary metabolite biosynthetic gene clusters.</title>
        <authorList>
            <person name="Sinha A."/>
            <person name="Phillips-Salemka S."/>
            <person name="Niraula T.A."/>
            <person name="Short K.A."/>
            <person name="Niraula N.P."/>
        </authorList>
    </citation>
    <scope>NUCLEOTIDE SEQUENCE [LARGE SCALE GENOMIC DNA]</scope>
    <source>
        <strain evidence="3 4">NRRL 2792</strain>
    </source>
</reference>
<dbReference type="PANTHER" id="PTHR33824:SF7">
    <property type="entry name" value="POLYKETIDE CYCLASE_DEHYDRASE AND LIPID TRANSPORT SUPERFAMILY PROTEIN"/>
    <property type="match status" value="1"/>
</dbReference>
<dbReference type="PANTHER" id="PTHR33824">
    <property type="entry name" value="POLYKETIDE CYCLASE/DEHYDRASE AND LIPID TRANSPORT SUPERFAMILY PROTEIN"/>
    <property type="match status" value="1"/>
</dbReference>
<feature type="compositionally biased region" description="Acidic residues" evidence="1">
    <location>
        <begin position="289"/>
        <end position="360"/>
    </location>
</feature>
<feature type="domain" description="Coenzyme Q-binding protein COQ10 START" evidence="2">
    <location>
        <begin position="147"/>
        <end position="268"/>
    </location>
</feature>
<dbReference type="EMBL" id="CP040916">
    <property type="protein sequence ID" value="QDQ14568.1"/>
    <property type="molecule type" value="Genomic_DNA"/>
</dbReference>
<dbReference type="RefSeq" id="WP_144321776.1">
    <property type="nucleotide sequence ID" value="NZ_CP040916.1"/>
</dbReference>
<dbReference type="InterPro" id="IPR005031">
    <property type="entry name" value="COQ10_START"/>
</dbReference>
<organism evidence="3 4">
    <name type="scientific">Streptomyces spectabilis</name>
    <dbReference type="NCBI Taxonomy" id="68270"/>
    <lineage>
        <taxon>Bacteria</taxon>
        <taxon>Bacillati</taxon>
        <taxon>Actinomycetota</taxon>
        <taxon>Actinomycetes</taxon>
        <taxon>Kitasatosporales</taxon>
        <taxon>Streptomycetaceae</taxon>
        <taxon>Streptomyces</taxon>
    </lineage>
</organism>
<dbReference type="AlphaFoldDB" id="A0A516RFY2"/>
<dbReference type="InterPro" id="IPR023393">
    <property type="entry name" value="START-like_dom_sf"/>
</dbReference>
<evidence type="ECO:0000313" key="4">
    <source>
        <dbReference type="Proteomes" id="UP000316806"/>
    </source>
</evidence>
<gene>
    <name evidence="3" type="ORF">FH965_31775</name>
</gene>